<dbReference type="AlphaFoldDB" id="A0ABD2RF08"/>
<feature type="non-terminal residue" evidence="1">
    <location>
        <position position="1"/>
    </location>
</feature>
<dbReference type="EMBL" id="JBJKTR010000020">
    <property type="protein sequence ID" value="KAL3330398.1"/>
    <property type="molecule type" value="Genomic_DNA"/>
</dbReference>
<dbReference type="Proteomes" id="UP001627284">
    <property type="component" value="Unassembled WGS sequence"/>
</dbReference>
<accession>A0ABD2RF08</accession>
<gene>
    <name evidence="1" type="ORF">AABB24_034307</name>
</gene>
<evidence type="ECO:0000313" key="1">
    <source>
        <dbReference type="EMBL" id="KAL3330398.1"/>
    </source>
</evidence>
<comment type="caution">
    <text evidence="1">The sequence shown here is derived from an EMBL/GenBank/DDBJ whole genome shotgun (WGS) entry which is preliminary data.</text>
</comment>
<reference evidence="1 2" key="1">
    <citation type="submission" date="2024-05" db="EMBL/GenBank/DDBJ databases">
        <title>De novo assembly of an allotetraploid wild potato.</title>
        <authorList>
            <person name="Hosaka A.J."/>
        </authorList>
    </citation>
    <scope>NUCLEOTIDE SEQUENCE [LARGE SCALE GENOMIC DNA]</scope>
    <source>
        <tissue evidence="1">Young leaves</tissue>
    </source>
</reference>
<organism evidence="1 2">
    <name type="scientific">Solanum stoloniferum</name>
    <dbReference type="NCBI Taxonomy" id="62892"/>
    <lineage>
        <taxon>Eukaryota</taxon>
        <taxon>Viridiplantae</taxon>
        <taxon>Streptophyta</taxon>
        <taxon>Embryophyta</taxon>
        <taxon>Tracheophyta</taxon>
        <taxon>Spermatophyta</taxon>
        <taxon>Magnoliopsida</taxon>
        <taxon>eudicotyledons</taxon>
        <taxon>Gunneridae</taxon>
        <taxon>Pentapetalae</taxon>
        <taxon>asterids</taxon>
        <taxon>lamiids</taxon>
        <taxon>Solanales</taxon>
        <taxon>Solanaceae</taxon>
        <taxon>Solanoideae</taxon>
        <taxon>Solaneae</taxon>
        <taxon>Solanum</taxon>
    </lineage>
</organism>
<keyword evidence="2" id="KW-1185">Reference proteome</keyword>
<evidence type="ECO:0000313" key="2">
    <source>
        <dbReference type="Proteomes" id="UP001627284"/>
    </source>
</evidence>
<proteinExistence type="predicted"/>
<sequence>TISGPITIRIILSHQPLPQTPMSIVSPPISSIHLHHNLSSYIINLLSHVHFPLLSHTHTLITLIFFTKSSKNEAIQSFLDFICKKFDFLFLCLRSKDRNKSFAATKLFD</sequence>
<protein>
    <submittedName>
        <fullName evidence="1">Uncharacterized protein</fullName>
    </submittedName>
</protein>
<name>A0ABD2RF08_9SOLN</name>